<dbReference type="AlphaFoldDB" id="A0A9P6SPD1"/>
<dbReference type="PANTHER" id="PTHR10622:SF12">
    <property type="entry name" value="HET DOMAIN-CONTAINING PROTEIN"/>
    <property type="match status" value="1"/>
</dbReference>
<keyword evidence="2" id="KW-1185">Reference proteome</keyword>
<accession>A0A9P6SPD1</accession>
<protein>
    <submittedName>
        <fullName evidence="1">Vegetative incompatibility HET-E-1</fullName>
    </submittedName>
</protein>
<proteinExistence type="predicted"/>
<dbReference type="OrthoDB" id="674604at2759"/>
<name>A0A9P6SPD1_9HELO</name>
<comment type="caution">
    <text evidence="1">The sequence shown here is derived from an EMBL/GenBank/DDBJ whole genome shotgun (WGS) entry which is preliminary data.</text>
</comment>
<gene>
    <name evidence="1" type="ORF">D0Z07_9334</name>
</gene>
<dbReference type="Proteomes" id="UP000785200">
    <property type="component" value="Unassembled WGS sequence"/>
</dbReference>
<sequence length="195" mass="21990">MDWNFIGSKLDLLYTLSDITGIDSIALSHRCNLEELSIAKRLSWAARRTTTRIEDTAYSLLGLLNLNMTLLYGEGVRASTRLQEENIRSKIILYSDGSIAHSFELTHRGLKMKLPILKQRWKGNTLLAALSCCIEDDLERVLCLHLKERMAYPTDSGKITVCSIVKCTPKCAKSQAQDWDATQPHSIDSRDLMST</sequence>
<evidence type="ECO:0000313" key="2">
    <source>
        <dbReference type="Proteomes" id="UP000785200"/>
    </source>
</evidence>
<reference evidence="1" key="1">
    <citation type="submission" date="2019-07" db="EMBL/GenBank/DDBJ databases">
        <title>Hyphodiscus hymeniophilus genome sequencing and assembly.</title>
        <authorList>
            <person name="Kramer G."/>
            <person name="Nodwell J."/>
        </authorList>
    </citation>
    <scope>NUCLEOTIDE SEQUENCE</scope>
    <source>
        <strain evidence="1">ATCC 34498</strain>
    </source>
</reference>
<organism evidence="1 2">
    <name type="scientific">Hyphodiscus hymeniophilus</name>
    <dbReference type="NCBI Taxonomy" id="353542"/>
    <lineage>
        <taxon>Eukaryota</taxon>
        <taxon>Fungi</taxon>
        <taxon>Dikarya</taxon>
        <taxon>Ascomycota</taxon>
        <taxon>Pezizomycotina</taxon>
        <taxon>Leotiomycetes</taxon>
        <taxon>Helotiales</taxon>
        <taxon>Hyphodiscaceae</taxon>
        <taxon>Hyphodiscus</taxon>
    </lineage>
</organism>
<dbReference type="PANTHER" id="PTHR10622">
    <property type="entry name" value="HET DOMAIN-CONTAINING PROTEIN"/>
    <property type="match status" value="1"/>
</dbReference>
<dbReference type="EMBL" id="VNKQ01000021">
    <property type="protein sequence ID" value="KAG0644941.1"/>
    <property type="molecule type" value="Genomic_DNA"/>
</dbReference>
<evidence type="ECO:0000313" key="1">
    <source>
        <dbReference type="EMBL" id="KAG0644941.1"/>
    </source>
</evidence>